<gene>
    <name evidence="4" type="ORF">B0A50_01490</name>
</gene>
<evidence type="ECO:0000313" key="5">
    <source>
        <dbReference type="Proteomes" id="UP000308549"/>
    </source>
</evidence>
<comment type="caution">
    <text evidence="4">The sequence shown here is derived from an EMBL/GenBank/DDBJ whole genome shotgun (WGS) entry which is preliminary data.</text>
</comment>
<reference evidence="4 5" key="1">
    <citation type="submission" date="2017-03" db="EMBL/GenBank/DDBJ databases">
        <title>Genomes of endolithic fungi from Antarctica.</title>
        <authorList>
            <person name="Coleine C."/>
            <person name="Masonjones S."/>
            <person name="Stajich J.E."/>
        </authorList>
    </citation>
    <scope>NUCLEOTIDE SEQUENCE [LARGE SCALE GENOMIC DNA]</scope>
    <source>
        <strain evidence="4 5">CCFEE 6315</strain>
    </source>
</reference>
<evidence type="ECO:0000256" key="2">
    <source>
        <dbReference type="ARBA" id="ARBA00023239"/>
    </source>
</evidence>
<evidence type="ECO:0000313" key="4">
    <source>
        <dbReference type="EMBL" id="TKA32384.1"/>
    </source>
</evidence>
<name>A0A4U0UAY9_9PEZI</name>
<feature type="domain" description="Scytalone dehydratase-like" evidence="3">
    <location>
        <begin position="51"/>
        <end position="180"/>
    </location>
</feature>
<protein>
    <recommendedName>
        <fullName evidence="3">Scytalone dehydratase-like domain-containing protein</fullName>
    </recommendedName>
</protein>
<accession>A0A4U0UAY9</accession>
<dbReference type="InterPro" id="IPR049884">
    <property type="entry name" value="Scytalone_dh"/>
</dbReference>
<keyword evidence="2" id="KW-0456">Lyase</keyword>
<dbReference type="SUPFAM" id="SSF54427">
    <property type="entry name" value="NTF2-like"/>
    <property type="match status" value="1"/>
</dbReference>
<evidence type="ECO:0000256" key="1">
    <source>
        <dbReference type="ARBA" id="ARBA00008584"/>
    </source>
</evidence>
<dbReference type="InterPro" id="IPR032710">
    <property type="entry name" value="NTF2-like_dom_sf"/>
</dbReference>
<keyword evidence="5" id="KW-1185">Reference proteome</keyword>
<organism evidence="4 5">
    <name type="scientific">Salinomyces thailandicus</name>
    <dbReference type="NCBI Taxonomy" id="706561"/>
    <lineage>
        <taxon>Eukaryota</taxon>
        <taxon>Fungi</taxon>
        <taxon>Dikarya</taxon>
        <taxon>Ascomycota</taxon>
        <taxon>Pezizomycotina</taxon>
        <taxon>Dothideomycetes</taxon>
        <taxon>Dothideomycetidae</taxon>
        <taxon>Mycosphaerellales</taxon>
        <taxon>Teratosphaeriaceae</taxon>
        <taxon>Salinomyces</taxon>
    </lineage>
</organism>
<dbReference type="Pfam" id="PF02982">
    <property type="entry name" value="Scytalone_dh"/>
    <property type="match status" value="1"/>
</dbReference>
<dbReference type="Proteomes" id="UP000308549">
    <property type="component" value="Unassembled WGS sequence"/>
</dbReference>
<comment type="similarity">
    <text evidence="1">Belongs to the scytalone dehydratase family.</text>
</comment>
<proteinExistence type="inferred from homology"/>
<dbReference type="OrthoDB" id="5281072at2759"/>
<dbReference type="Gene3D" id="3.10.450.50">
    <property type="match status" value="1"/>
</dbReference>
<sequence>MAFQTHIPANMTFQDFLAVIQISRILADGFDKKEHPHPLHPPSTNNLTHLQDPDLLRAALAPEVTADYTAVRPQWTRQTYTTQAFIDEWLGPNHLGSSKALITFHLLGMPYFTRITDGEIVVNYQQLACHARRAGGDDWGSPECGIEGHSDGKSWMEQTFVKVEGEWKIGVIRPSIHYRPGSLETVGRHD</sequence>
<dbReference type="AlphaFoldDB" id="A0A4U0UAY9"/>
<dbReference type="GO" id="GO:0016829">
    <property type="term" value="F:lyase activity"/>
    <property type="evidence" value="ECO:0007669"/>
    <property type="project" value="UniProtKB-KW"/>
</dbReference>
<dbReference type="EMBL" id="NAJL01000005">
    <property type="protein sequence ID" value="TKA32384.1"/>
    <property type="molecule type" value="Genomic_DNA"/>
</dbReference>
<evidence type="ECO:0000259" key="3">
    <source>
        <dbReference type="Pfam" id="PF02982"/>
    </source>
</evidence>